<protein>
    <submittedName>
        <fullName evidence="8">Acetyl-CoA acetyltransferase</fullName>
    </submittedName>
</protein>
<feature type="domain" description="Thiolase C-terminal" evidence="7">
    <location>
        <begin position="304"/>
        <end position="423"/>
    </location>
</feature>
<name>A0A0G1IL74_9BACT</name>
<dbReference type="PANTHER" id="PTHR18919:SF107">
    <property type="entry name" value="ACETYL-COA ACETYLTRANSFERASE, CYTOSOLIC"/>
    <property type="match status" value="1"/>
</dbReference>
<accession>A0A0G1IL74</accession>
<gene>
    <name evidence="8" type="ORF">UW53_C0005G0008</name>
</gene>
<dbReference type="InterPro" id="IPR002155">
    <property type="entry name" value="Thiolase"/>
</dbReference>
<evidence type="ECO:0000256" key="4">
    <source>
        <dbReference type="PIRSR" id="PIRSR000429-1"/>
    </source>
</evidence>
<dbReference type="Pfam" id="PF02803">
    <property type="entry name" value="Thiolase_C"/>
    <property type="match status" value="1"/>
</dbReference>
<evidence type="ECO:0000313" key="8">
    <source>
        <dbReference type="EMBL" id="KKT59925.1"/>
    </source>
</evidence>
<reference evidence="8 9" key="1">
    <citation type="journal article" date="2015" name="Nature">
        <title>rRNA introns, odd ribosomes, and small enigmatic genomes across a large radiation of phyla.</title>
        <authorList>
            <person name="Brown C.T."/>
            <person name="Hug L.A."/>
            <person name="Thomas B.C."/>
            <person name="Sharon I."/>
            <person name="Castelle C.J."/>
            <person name="Singh A."/>
            <person name="Wilkins M.J."/>
            <person name="Williams K.H."/>
            <person name="Banfield J.F."/>
        </authorList>
    </citation>
    <scope>NUCLEOTIDE SEQUENCE [LARGE SCALE GENOMIC DNA]</scope>
</reference>
<dbReference type="AlphaFoldDB" id="A0A0G1IL74"/>
<evidence type="ECO:0000256" key="5">
    <source>
        <dbReference type="RuleBase" id="RU003557"/>
    </source>
</evidence>
<dbReference type="GO" id="GO:0016747">
    <property type="term" value="F:acyltransferase activity, transferring groups other than amino-acyl groups"/>
    <property type="evidence" value="ECO:0007669"/>
    <property type="project" value="InterPro"/>
</dbReference>
<feature type="domain" description="Thiolase N-terminal" evidence="6">
    <location>
        <begin position="62"/>
        <end position="245"/>
    </location>
</feature>
<dbReference type="SUPFAM" id="SSF53901">
    <property type="entry name" value="Thiolase-like"/>
    <property type="match status" value="2"/>
</dbReference>
<evidence type="ECO:0000256" key="3">
    <source>
        <dbReference type="ARBA" id="ARBA00023315"/>
    </source>
</evidence>
<evidence type="ECO:0000259" key="7">
    <source>
        <dbReference type="Pfam" id="PF02803"/>
    </source>
</evidence>
<dbReference type="InterPro" id="IPR020616">
    <property type="entry name" value="Thiolase_N"/>
</dbReference>
<feature type="active site" description="Proton acceptor" evidence="4">
    <location>
        <position position="412"/>
    </location>
</feature>
<keyword evidence="3 5" id="KW-0012">Acyltransferase</keyword>
<dbReference type="Proteomes" id="UP000034087">
    <property type="component" value="Unassembled WGS sequence"/>
</dbReference>
<comment type="similarity">
    <text evidence="1 5">Belongs to the thiolase-like superfamily. Thiolase family.</text>
</comment>
<evidence type="ECO:0000256" key="1">
    <source>
        <dbReference type="ARBA" id="ARBA00010982"/>
    </source>
</evidence>
<feature type="active site" description="Proton acceptor" evidence="4">
    <location>
        <position position="382"/>
    </location>
</feature>
<dbReference type="InterPro" id="IPR020617">
    <property type="entry name" value="Thiolase_C"/>
</dbReference>
<dbReference type="InterPro" id="IPR016039">
    <property type="entry name" value="Thiolase-like"/>
</dbReference>
<comment type="caution">
    <text evidence="8">The sequence shown here is derived from an EMBL/GenBank/DDBJ whole genome shotgun (WGS) entry which is preliminary data.</text>
</comment>
<proteinExistence type="inferred from homology"/>
<evidence type="ECO:0000256" key="2">
    <source>
        <dbReference type="ARBA" id="ARBA00022679"/>
    </source>
</evidence>
<sequence length="428" mass="47015">MWFARENEVYVVGVAGIPFVAIDVGVLPSKLKETAKRVIEVDIPRLEAESGLKIKAEYPFNKSSYSGIAARDLALVALEALFKNVPAIAPERVDVFRIGSVICHKTEEINMHAFAKVVALRAGMKRADSETKDKACSSALAAAGEAYRMIKNGDADFAVAGGIEKMCDVSDRLVRLGLTNPFDGRLMAALANEVAGEFNLTREELDDYAYGSCRRAKEWQGKHRFIAPVQTLNGTIIQFDERVERRAVDRKVFAKAQRYPQYADKEDSPKCDVVTWLNSAQYAGGGGFVFLASGKMVKKHNLSKLARILAFSVASGGEPKNFILKPEEAIQKCLDATGLHWNDIGHIEDNEAFSVGPVLLMLLHHIERERMNRGGGAISHGHAIGGTTGRLLVKDIDIMERDKEKYTVVTACNAVDEAPAMFLVNPYV</sequence>
<feature type="active site" description="Acyl-thioester intermediate" evidence="4">
    <location>
        <position position="136"/>
    </location>
</feature>
<dbReference type="Pfam" id="PF00108">
    <property type="entry name" value="Thiolase_N"/>
    <property type="match status" value="1"/>
</dbReference>
<dbReference type="PANTHER" id="PTHR18919">
    <property type="entry name" value="ACETYL-COA C-ACYLTRANSFERASE"/>
    <property type="match status" value="1"/>
</dbReference>
<evidence type="ECO:0000259" key="6">
    <source>
        <dbReference type="Pfam" id="PF00108"/>
    </source>
</evidence>
<organism evidence="8 9">
    <name type="scientific">Candidatus Giovannonibacteria bacterium GW2011_GWA1_44_25</name>
    <dbReference type="NCBI Taxonomy" id="1618645"/>
    <lineage>
        <taxon>Bacteria</taxon>
        <taxon>Candidatus Giovannoniibacteriota</taxon>
    </lineage>
</organism>
<dbReference type="EMBL" id="LCIR01000005">
    <property type="protein sequence ID" value="KKT59925.1"/>
    <property type="molecule type" value="Genomic_DNA"/>
</dbReference>
<dbReference type="Gene3D" id="3.40.47.10">
    <property type="match status" value="2"/>
</dbReference>
<evidence type="ECO:0000313" key="9">
    <source>
        <dbReference type="Proteomes" id="UP000034087"/>
    </source>
</evidence>
<keyword evidence="2 5" id="KW-0808">Transferase</keyword>
<dbReference type="PIRSF" id="PIRSF000429">
    <property type="entry name" value="Ac-CoA_Ac_transf"/>
    <property type="match status" value="1"/>
</dbReference>